<feature type="domain" description="Protein kinase" evidence="12">
    <location>
        <begin position="12"/>
        <end position="272"/>
    </location>
</feature>
<keyword evidence="6 9" id="KW-0067">ATP-binding</keyword>
<dbReference type="Proteomes" id="UP000003346">
    <property type="component" value="Unassembled WGS sequence"/>
</dbReference>
<proteinExistence type="predicted"/>
<dbReference type="InterPro" id="IPR011009">
    <property type="entry name" value="Kinase-like_dom_sf"/>
</dbReference>
<dbReference type="PANTHER" id="PTHR43289:SF34">
    <property type="entry name" value="SERINE_THREONINE-PROTEIN KINASE YBDM-RELATED"/>
    <property type="match status" value="1"/>
</dbReference>
<evidence type="ECO:0000256" key="8">
    <source>
        <dbReference type="ARBA" id="ARBA00048679"/>
    </source>
</evidence>
<feature type="domain" description="PASTA" evidence="13">
    <location>
        <begin position="365"/>
        <end position="432"/>
    </location>
</feature>
<feature type="compositionally biased region" description="Basic and acidic residues" evidence="10">
    <location>
        <begin position="320"/>
        <end position="330"/>
    </location>
</feature>
<dbReference type="SMART" id="SM00740">
    <property type="entry name" value="PASTA"/>
    <property type="match status" value="3"/>
</dbReference>
<dbReference type="HOGENOM" id="CLU_000288_135_2_9"/>
<gene>
    <name evidence="14" type="primary">pknB</name>
    <name evidence="14" type="ORF">OENOO_60009</name>
</gene>
<dbReference type="CDD" id="cd14014">
    <property type="entry name" value="STKc_PknB_like"/>
    <property type="match status" value="1"/>
</dbReference>
<dbReference type="Pfam" id="PF00069">
    <property type="entry name" value="Pkinase"/>
    <property type="match status" value="1"/>
</dbReference>
<sequence>MMNPGSTFANRYRIIRPLGEGGMANVYLAVDTKNNQQVAIKVLRLDLQNNPDFVRRFQREAQAAAQLLHPNIVKVLDAGSFDGVQYLTMEYVDGMDLKKYISQYYPVPYAQVVNIMEQVLSAVSMAHNHGIVHRDLKPQNILAGKDGSIKIVDFGIAIARSEFGMTQTNAVLGSVHYLSPEQTRGGMATNKSDIYALGVILFEMLTGQVPYKGETVVSIAMKHSSEQMPSAKDIDPNIPQALENVILRATAKNPDNRYLTAEDMANDLRTSLSPRRANEAKLPPFTDDQAETRTIPIDDLKSQVASGIQRLDPVYTPLKDNPDSTSDSKKVVPGKKKKRKHKIWPWILAGLLAIGFGVILVAMFWPGRVQVPDTANYKLSVAEKLIRENDLEVGSISETTSRKVKKGRVIKSDPKIGSHVAKNTKIDLIVSNGAKKLTFGDYVGSNYSDVASVLRNQGYKVKKVEKYSNSVSSGQIIKQSVDADKKVDPYETTVKFTVSKGAQKITVPTFDSLSEAQSWADQNGITLKITYSQSSDTDTGYVISQNPNGGTEISSSTVVHILVAQRVDNSSSSSSSAVPSSSSSMSSSSNGSSSSSSNSSSSSSSSISSSSSPQK</sequence>
<evidence type="ECO:0000256" key="9">
    <source>
        <dbReference type="PROSITE-ProRule" id="PRU10141"/>
    </source>
</evidence>
<comment type="catalytic activity">
    <reaction evidence="7">
        <text>L-threonyl-[protein] + ATP = O-phospho-L-threonyl-[protein] + ADP + H(+)</text>
        <dbReference type="Rhea" id="RHEA:46608"/>
        <dbReference type="Rhea" id="RHEA-COMP:11060"/>
        <dbReference type="Rhea" id="RHEA-COMP:11605"/>
        <dbReference type="ChEBI" id="CHEBI:15378"/>
        <dbReference type="ChEBI" id="CHEBI:30013"/>
        <dbReference type="ChEBI" id="CHEBI:30616"/>
        <dbReference type="ChEBI" id="CHEBI:61977"/>
        <dbReference type="ChEBI" id="CHEBI:456216"/>
        <dbReference type="EC" id="2.7.11.1"/>
    </reaction>
</comment>
<dbReference type="Gene3D" id="3.30.200.20">
    <property type="entry name" value="Phosphorylase Kinase, domain 1"/>
    <property type="match status" value="1"/>
</dbReference>
<evidence type="ECO:0000256" key="4">
    <source>
        <dbReference type="ARBA" id="ARBA00022741"/>
    </source>
</evidence>
<evidence type="ECO:0000256" key="11">
    <source>
        <dbReference type="SAM" id="Phobius"/>
    </source>
</evidence>
<dbReference type="SMART" id="SM00220">
    <property type="entry name" value="S_TKc"/>
    <property type="match status" value="1"/>
</dbReference>
<evidence type="ECO:0000313" key="14">
    <source>
        <dbReference type="EMBL" id="EAV39199.1"/>
    </source>
</evidence>
<dbReference type="CDD" id="cd06577">
    <property type="entry name" value="PASTA_pknB"/>
    <property type="match status" value="3"/>
</dbReference>
<keyword evidence="2" id="KW-0723">Serine/threonine-protein kinase</keyword>
<dbReference type="EMBL" id="AAUV01000055">
    <property type="protein sequence ID" value="EAV39199.1"/>
    <property type="molecule type" value="Genomic_DNA"/>
</dbReference>
<keyword evidence="11" id="KW-1133">Transmembrane helix</keyword>
<evidence type="ECO:0000256" key="1">
    <source>
        <dbReference type="ARBA" id="ARBA00012513"/>
    </source>
</evidence>
<dbReference type="PROSITE" id="PS51178">
    <property type="entry name" value="PASTA"/>
    <property type="match status" value="3"/>
</dbReference>
<dbReference type="Gene3D" id="3.30.10.20">
    <property type="match status" value="3"/>
</dbReference>
<dbReference type="FunFam" id="3.30.200.20:FF:000035">
    <property type="entry name" value="Serine/threonine protein kinase Stk1"/>
    <property type="match status" value="1"/>
</dbReference>
<dbReference type="Gene3D" id="1.10.510.10">
    <property type="entry name" value="Transferase(Phosphotransferase) domain 1"/>
    <property type="match status" value="1"/>
</dbReference>
<dbReference type="GO" id="GO:0004674">
    <property type="term" value="F:protein serine/threonine kinase activity"/>
    <property type="evidence" value="ECO:0007669"/>
    <property type="project" value="UniProtKB-KW"/>
</dbReference>
<dbReference type="PROSITE" id="PS00107">
    <property type="entry name" value="PROTEIN_KINASE_ATP"/>
    <property type="match status" value="1"/>
</dbReference>
<evidence type="ECO:0000259" key="13">
    <source>
        <dbReference type="PROSITE" id="PS51178"/>
    </source>
</evidence>
<evidence type="ECO:0000256" key="7">
    <source>
        <dbReference type="ARBA" id="ARBA00047899"/>
    </source>
</evidence>
<keyword evidence="11" id="KW-0812">Transmembrane</keyword>
<evidence type="ECO:0000256" key="2">
    <source>
        <dbReference type="ARBA" id="ARBA00022527"/>
    </source>
</evidence>
<evidence type="ECO:0000256" key="6">
    <source>
        <dbReference type="ARBA" id="ARBA00022840"/>
    </source>
</evidence>
<dbReference type="FunFam" id="1.10.510.10:FF:000021">
    <property type="entry name" value="Serine/threonine protein kinase"/>
    <property type="match status" value="1"/>
</dbReference>
<feature type="region of interest" description="Disordered" evidence="10">
    <location>
        <begin position="567"/>
        <end position="615"/>
    </location>
</feature>
<keyword evidence="11" id="KW-0472">Membrane</keyword>
<dbReference type="AlphaFoldDB" id="A0NJT1"/>
<reference evidence="14 15" key="1">
    <citation type="submission" date="2006-11" db="EMBL/GenBank/DDBJ databases">
        <authorList>
            <consortium name="Laboratoire de Microbiologie (Universite Bourgogne)"/>
            <consortium name="GENOME Express"/>
            <consortium name="UMR Oenologie Ampelologie (Universite Bordeaux 2)"/>
            <person name="Guzzo J."/>
        </authorList>
    </citation>
    <scope>NUCLEOTIDE SEQUENCE [LARGE SCALE GENOMIC DNA]</scope>
    <source>
        <strain evidence="14 15">ATCC BAA-1163</strain>
    </source>
</reference>
<feature type="compositionally biased region" description="Low complexity" evidence="10">
    <location>
        <begin position="569"/>
        <end position="615"/>
    </location>
</feature>
<dbReference type="GO" id="GO:0005524">
    <property type="term" value="F:ATP binding"/>
    <property type="evidence" value="ECO:0007669"/>
    <property type="project" value="UniProtKB-UniRule"/>
</dbReference>
<dbReference type="PANTHER" id="PTHR43289">
    <property type="entry name" value="MITOGEN-ACTIVATED PROTEIN KINASE KINASE KINASE 20-RELATED"/>
    <property type="match status" value="1"/>
</dbReference>
<evidence type="ECO:0000313" key="15">
    <source>
        <dbReference type="Proteomes" id="UP000003346"/>
    </source>
</evidence>
<feature type="transmembrane region" description="Helical" evidence="11">
    <location>
        <begin position="343"/>
        <end position="365"/>
    </location>
</feature>
<keyword evidence="3" id="KW-0808">Transferase</keyword>
<comment type="catalytic activity">
    <reaction evidence="8">
        <text>L-seryl-[protein] + ATP = O-phospho-L-seryl-[protein] + ADP + H(+)</text>
        <dbReference type="Rhea" id="RHEA:17989"/>
        <dbReference type="Rhea" id="RHEA-COMP:9863"/>
        <dbReference type="Rhea" id="RHEA-COMP:11604"/>
        <dbReference type="ChEBI" id="CHEBI:15378"/>
        <dbReference type="ChEBI" id="CHEBI:29999"/>
        <dbReference type="ChEBI" id="CHEBI:30616"/>
        <dbReference type="ChEBI" id="CHEBI:83421"/>
        <dbReference type="ChEBI" id="CHEBI:456216"/>
        <dbReference type="EC" id="2.7.11.1"/>
    </reaction>
</comment>
<comment type="caution">
    <text evidence="14">The sequence shown here is derived from an EMBL/GenBank/DDBJ whole genome shotgun (WGS) entry which is preliminary data.</text>
</comment>
<organism evidence="14 15">
    <name type="scientific">Oenococcus oeni ATCC BAA-1163</name>
    <dbReference type="NCBI Taxonomy" id="379360"/>
    <lineage>
        <taxon>Bacteria</taxon>
        <taxon>Bacillati</taxon>
        <taxon>Bacillota</taxon>
        <taxon>Bacilli</taxon>
        <taxon>Lactobacillales</taxon>
        <taxon>Lactobacillaceae</taxon>
        <taxon>Oenococcus</taxon>
    </lineage>
</organism>
<evidence type="ECO:0000256" key="3">
    <source>
        <dbReference type="ARBA" id="ARBA00022679"/>
    </source>
</evidence>
<evidence type="ECO:0000256" key="10">
    <source>
        <dbReference type="SAM" id="MobiDB-lite"/>
    </source>
</evidence>
<keyword evidence="5 14" id="KW-0418">Kinase</keyword>
<dbReference type="InterPro" id="IPR017441">
    <property type="entry name" value="Protein_kinase_ATP_BS"/>
</dbReference>
<dbReference type="NCBIfam" id="NF033483">
    <property type="entry name" value="PknB_PASTA_kin"/>
    <property type="match status" value="1"/>
</dbReference>
<dbReference type="SUPFAM" id="SSF56112">
    <property type="entry name" value="Protein kinase-like (PK-like)"/>
    <property type="match status" value="1"/>
</dbReference>
<dbReference type="InterPro" id="IPR000719">
    <property type="entry name" value="Prot_kinase_dom"/>
</dbReference>
<dbReference type="InterPro" id="IPR005543">
    <property type="entry name" value="PASTA_dom"/>
</dbReference>
<dbReference type="PROSITE" id="PS50011">
    <property type="entry name" value="PROTEIN_KINASE_DOM"/>
    <property type="match status" value="1"/>
</dbReference>
<evidence type="ECO:0000259" key="12">
    <source>
        <dbReference type="PROSITE" id="PS50011"/>
    </source>
</evidence>
<feature type="region of interest" description="Disordered" evidence="10">
    <location>
        <begin position="313"/>
        <end position="334"/>
    </location>
</feature>
<feature type="domain" description="PASTA" evidence="13">
    <location>
        <begin position="501"/>
        <end position="565"/>
    </location>
</feature>
<dbReference type="Pfam" id="PF03793">
    <property type="entry name" value="PASTA"/>
    <property type="match status" value="3"/>
</dbReference>
<accession>A0NJT1</accession>
<evidence type="ECO:0000256" key="5">
    <source>
        <dbReference type="ARBA" id="ARBA00022777"/>
    </source>
</evidence>
<dbReference type="EC" id="2.7.11.1" evidence="1"/>
<feature type="binding site" evidence="9">
    <location>
        <position position="41"/>
    </location>
    <ligand>
        <name>ATP</name>
        <dbReference type="ChEBI" id="CHEBI:30616"/>
    </ligand>
</feature>
<protein>
    <recommendedName>
        <fullName evidence="1">non-specific serine/threonine protein kinase</fullName>
        <ecNumber evidence="1">2.7.11.1</ecNumber>
    </recommendedName>
</protein>
<feature type="domain" description="PASTA" evidence="13">
    <location>
        <begin position="433"/>
        <end position="500"/>
    </location>
</feature>
<name>A0NJT1_OENOE</name>
<keyword evidence="4 9" id="KW-0547">Nucleotide-binding</keyword>